<accession>A0ACB9NF45</accession>
<proteinExistence type="predicted"/>
<dbReference type="Proteomes" id="UP000828941">
    <property type="component" value="Chromosome 6"/>
</dbReference>
<reference evidence="1 2" key="1">
    <citation type="journal article" date="2022" name="DNA Res.">
        <title>Chromosomal-level genome assembly of the orchid tree Bauhinia variegata (Leguminosae; Cercidoideae) supports the allotetraploid origin hypothesis of Bauhinia.</title>
        <authorList>
            <person name="Zhong Y."/>
            <person name="Chen Y."/>
            <person name="Zheng D."/>
            <person name="Pang J."/>
            <person name="Liu Y."/>
            <person name="Luo S."/>
            <person name="Meng S."/>
            <person name="Qian L."/>
            <person name="Wei D."/>
            <person name="Dai S."/>
            <person name="Zhou R."/>
        </authorList>
    </citation>
    <scope>NUCLEOTIDE SEQUENCE [LARGE SCALE GENOMIC DNA]</scope>
    <source>
        <strain evidence="1">BV-YZ2020</strain>
    </source>
</reference>
<comment type="caution">
    <text evidence="1">The sequence shown here is derived from an EMBL/GenBank/DDBJ whole genome shotgun (WGS) entry which is preliminary data.</text>
</comment>
<dbReference type="EMBL" id="CM039431">
    <property type="protein sequence ID" value="KAI4334949.1"/>
    <property type="molecule type" value="Genomic_DNA"/>
</dbReference>
<gene>
    <name evidence="1" type="ORF">L6164_013644</name>
</gene>
<sequence length="314" mass="34506">MWNLWRNPWASMPVMSPMPVRYPSLVSLPCAINISKSSSGNRFGGGPFTEVLKIVYTNFHGCGTCTLELHQKGVADRVEEVRVKLLDKANAYDVVDAEIVAIRDATTEGISCWMTVRRSNFHTRRGVRHFWGFDEHWNTEGIPYLSVPRFGMFAFDEQIVDDPRFDKVDIRHKYTSEDSDGGVRFRVKVRIDPGHPNGLVVKIHGPDPHDFFSLYKDIDFLIRCPIARPSGGRGSGGGQGGGGDGGNVAQVGAANPSPQSQPQPQPAGSYSNSGQQDMKGLINASGYTNGVGNNAVNINNYSNCNFGRQDSKKN</sequence>
<evidence type="ECO:0000313" key="2">
    <source>
        <dbReference type="Proteomes" id="UP000828941"/>
    </source>
</evidence>
<name>A0ACB9NF45_BAUVA</name>
<organism evidence="1 2">
    <name type="scientific">Bauhinia variegata</name>
    <name type="common">Purple orchid tree</name>
    <name type="synonym">Phanera variegata</name>
    <dbReference type="NCBI Taxonomy" id="167791"/>
    <lineage>
        <taxon>Eukaryota</taxon>
        <taxon>Viridiplantae</taxon>
        <taxon>Streptophyta</taxon>
        <taxon>Embryophyta</taxon>
        <taxon>Tracheophyta</taxon>
        <taxon>Spermatophyta</taxon>
        <taxon>Magnoliopsida</taxon>
        <taxon>eudicotyledons</taxon>
        <taxon>Gunneridae</taxon>
        <taxon>Pentapetalae</taxon>
        <taxon>rosids</taxon>
        <taxon>fabids</taxon>
        <taxon>Fabales</taxon>
        <taxon>Fabaceae</taxon>
        <taxon>Cercidoideae</taxon>
        <taxon>Cercideae</taxon>
        <taxon>Bauhiniinae</taxon>
        <taxon>Bauhinia</taxon>
    </lineage>
</organism>
<protein>
    <submittedName>
        <fullName evidence="1">Uncharacterized protein</fullName>
    </submittedName>
</protein>
<keyword evidence="2" id="KW-1185">Reference proteome</keyword>
<evidence type="ECO:0000313" key="1">
    <source>
        <dbReference type="EMBL" id="KAI4334949.1"/>
    </source>
</evidence>